<keyword evidence="2" id="KW-1003">Cell membrane</keyword>
<keyword evidence="4 8" id="KW-0808">Transferase</keyword>
<keyword evidence="7" id="KW-1133">Transmembrane helix</keyword>
<sequence>MKKQNFYHPKFIPTWILILLMKLGAKLPFTVQVAIGTVFGKLLYLILPRFKKIAFINISKCFPDRNKSQVKQLVKQHFTSLGIAFFESANCFYMGNAALKKRYHIKNTQILQDALDQKKNVILLVGHFTTMMLGGRMLLQNFKFADVYRPQNNALFDAEMTKQFMRHGSTMIKAKDSRTLITTLKSGLPIWYAPDQDLGAKHSTFAPFFGVQTATINATAKLAKIDNTVVIPLSFSRNKSGYELEFYRALSDYPSSDALQNATTNNQILQIQILKAPEQYLWIHRRFKTRPEGKASFY</sequence>
<reference evidence="9" key="1">
    <citation type="submission" date="2016-06" db="EMBL/GenBank/DDBJ databases">
        <authorList>
            <person name="Petersen J."/>
            <person name="Sayavedra L."/>
        </authorList>
    </citation>
    <scope>NUCLEOTIDE SEQUENCE [LARGE SCALE GENOMIC DNA]</scope>
    <source>
        <strain evidence="9">BazSymA</strain>
    </source>
</reference>
<dbReference type="OrthoDB" id="9803456at2"/>
<dbReference type="AlphaFoldDB" id="A0A1H6KKJ5"/>
<evidence type="ECO:0000256" key="2">
    <source>
        <dbReference type="ARBA" id="ARBA00022475"/>
    </source>
</evidence>
<evidence type="ECO:0000256" key="7">
    <source>
        <dbReference type="SAM" id="Phobius"/>
    </source>
</evidence>
<keyword evidence="7" id="KW-0812">Transmembrane</keyword>
<dbReference type="GO" id="GO:0016746">
    <property type="term" value="F:acyltransferase activity"/>
    <property type="evidence" value="ECO:0007669"/>
    <property type="project" value="UniProtKB-KW"/>
</dbReference>
<dbReference type="PANTHER" id="PTHR30606">
    <property type="entry name" value="LIPID A BIOSYNTHESIS LAUROYL ACYLTRANSFERASE"/>
    <property type="match status" value="1"/>
</dbReference>
<dbReference type="PIRSF" id="PIRSF026649">
    <property type="entry name" value="MsbB"/>
    <property type="match status" value="1"/>
</dbReference>
<dbReference type="PANTHER" id="PTHR30606:SF9">
    <property type="entry name" value="LIPID A BIOSYNTHESIS LAUROYLTRANSFERASE"/>
    <property type="match status" value="1"/>
</dbReference>
<keyword evidence="5 7" id="KW-0472">Membrane</keyword>
<comment type="subcellular location">
    <subcellularLocation>
        <location evidence="1">Cell inner membrane</location>
    </subcellularLocation>
</comment>
<dbReference type="Proteomes" id="UP000198988">
    <property type="component" value="Unassembled WGS sequence"/>
</dbReference>
<protein>
    <submittedName>
        <fullName evidence="8">Bacterial lipid A biosynthesis acyltransferase</fullName>
    </submittedName>
</protein>
<evidence type="ECO:0000313" key="9">
    <source>
        <dbReference type="Proteomes" id="UP000198988"/>
    </source>
</evidence>
<evidence type="ECO:0000256" key="6">
    <source>
        <dbReference type="ARBA" id="ARBA00023315"/>
    </source>
</evidence>
<evidence type="ECO:0000313" key="8">
    <source>
        <dbReference type="EMBL" id="SEH73908.1"/>
    </source>
</evidence>
<evidence type="ECO:0000256" key="5">
    <source>
        <dbReference type="ARBA" id="ARBA00023136"/>
    </source>
</evidence>
<gene>
    <name evidence="8" type="ORF">BAZSYMA_ACONTIG13663_1</name>
</gene>
<dbReference type="InterPro" id="IPR004960">
    <property type="entry name" value="LipA_acyltrans"/>
</dbReference>
<dbReference type="CDD" id="cd07984">
    <property type="entry name" value="LPLAT_LABLAT-like"/>
    <property type="match status" value="1"/>
</dbReference>
<proteinExistence type="predicted"/>
<evidence type="ECO:0000256" key="1">
    <source>
        <dbReference type="ARBA" id="ARBA00004533"/>
    </source>
</evidence>
<accession>A0A1H6KKJ5</accession>
<organism evidence="8 9">
    <name type="scientific">Bathymodiolus azoricus thioautotrophic gill symbiont</name>
    <dbReference type="NCBI Taxonomy" id="235205"/>
    <lineage>
        <taxon>Bacteria</taxon>
        <taxon>Pseudomonadati</taxon>
        <taxon>Pseudomonadota</taxon>
        <taxon>Gammaproteobacteria</taxon>
        <taxon>sulfur-oxidizing symbionts</taxon>
    </lineage>
</organism>
<evidence type="ECO:0000256" key="4">
    <source>
        <dbReference type="ARBA" id="ARBA00022679"/>
    </source>
</evidence>
<dbReference type="RefSeq" id="WP_090715505.1">
    <property type="nucleotide sequence ID" value="NZ_CAESAP020000175.1"/>
</dbReference>
<keyword evidence="6 8" id="KW-0012">Acyltransferase</keyword>
<dbReference type="GO" id="GO:0009247">
    <property type="term" value="P:glycolipid biosynthetic process"/>
    <property type="evidence" value="ECO:0007669"/>
    <property type="project" value="UniProtKB-ARBA"/>
</dbReference>
<evidence type="ECO:0000256" key="3">
    <source>
        <dbReference type="ARBA" id="ARBA00022519"/>
    </source>
</evidence>
<dbReference type="Pfam" id="PF03279">
    <property type="entry name" value="Lip_A_acyltrans"/>
    <property type="match status" value="1"/>
</dbReference>
<feature type="transmembrane region" description="Helical" evidence="7">
    <location>
        <begin position="121"/>
        <end position="139"/>
    </location>
</feature>
<name>A0A1H6KKJ5_9GAMM</name>
<dbReference type="EMBL" id="CDSC02000149">
    <property type="protein sequence ID" value="SEH73908.1"/>
    <property type="molecule type" value="Genomic_DNA"/>
</dbReference>
<keyword evidence="3" id="KW-0997">Cell inner membrane</keyword>
<dbReference type="GO" id="GO:0005886">
    <property type="term" value="C:plasma membrane"/>
    <property type="evidence" value="ECO:0007669"/>
    <property type="project" value="UniProtKB-SubCell"/>
</dbReference>